<evidence type="ECO:0000313" key="3">
    <source>
        <dbReference type="Proteomes" id="UP000261284"/>
    </source>
</evidence>
<organism evidence="2 3">
    <name type="scientific">Deminuibacter soli</name>
    <dbReference type="NCBI Taxonomy" id="2291815"/>
    <lineage>
        <taxon>Bacteria</taxon>
        <taxon>Pseudomonadati</taxon>
        <taxon>Bacteroidota</taxon>
        <taxon>Chitinophagia</taxon>
        <taxon>Chitinophagales</taxon>
        <taxon>Chitinophagaceae</taxon>
        <taxon>Deminuibacter</taxon>
    </lineage>
</organism>
<name>A0A3E1NJF7_9BACT</name>
<dbReference type="Proteomes" id="UP000261284">
    <property type="component" value="Unassembled WGS sequence"/>
</dbReference>
<dbReference type="EMBL" id="QTJU01000003">
    <property type="protein sequence ID" value="RFM27954.1"/>
    <property type="molecule type" value="Genomic_DNA"/>
</dbReference>
<comment type="caution">
    <text evidence="2">The sequence shown here is derived from an EMBL/GenBank/DDBJ whole genome shotgun (WGS) entry which is preliminary data.</text>
</comment>
<sequence length="128" mass="14064">MKYSQQIGIVLAIALIAVCYMPWTFIPGRDITISGVSAVGTGYGRPGMLNIILCICAIFFFLVPKVWAKRTNVFIAAVNVAWSIRNYLIVTACYAGDCPEKKPGIFLLLFLAVGVQFMALFPKVNLPE</sequence>
<dbReference type="AlphaFoldDB" id="A0A3E1NJF7"/>
<keyword evidence="3" id="KW-1185">Reference proteome</keyword>
<keyword evidence="1" id="KW-0472">Membrane</keyword>
<accession>A0A3E1NJF7</accession>
<keyword evidence="1" id="KW-1133">Transmembrane helix</keyword>
<gene>
    <name evidence="2" type="ORF">DXN05_10430</name>
</gene>
<proteinExistence type="predicted"/>
<evidence type="ECO:0008006" key="4">
    <source>
        <dbReference type="Google" id="ProtNLM"/>
    </source>
</evidence>
<feature type="transmembrane region" description="Helical" evidence="1">
    <location>
        <begin position="103"/>
        <end position="121"/>
    </location>
</feature>
<evidence type="ECO:0000313" key="2">
    <source>
        <dbReference type="EMBL" id="RFM27954.1"/>
    </source>
</evidence>
<dbReference type="OrthoDB" id="678688at2"/>
<protein>
    <recommendedName>
        <fullName evidence="4">DUF4293 family protein</fullName>
    </recommendedName>
</protein>
<reference evidence="2 3" key="1">
    <citation type="submission" date="2018-08" db="EMBL/GenBank/DDBJ databases">
        <title>Chitinophagaceae sp. K23C18032701, a novel bacterium isolated from forest soil.</title>
        <authorList>
            <person name="Wang C."/>
        </authorList>
    </citation>
    <scope>NUCLEOTIDE SEQUENCE [LARGE SCALE GENOMIC DNA]</scope>
    <source>
        <strain evidence="2 3">K23C18032701</strain>
    </source>
</reference>
<evidence type="ECO:0000256" key="1">
    <source>
        <dbReference type="SAM" id="Phobius"/>
    </source>
</evidence>
<dbReference type="RefSeq" id="WP_116847201.1">
    <property type="nucleotide sequence ID" value="NZ_QTJU01000003.1"/>
</dbReference>
<keyword evidence="1" id="KW-0812">Transmembrane</keyword>
<feature type="transmembrane region" description="Helical" evidence="1">
    <location>
        <begin position="6"/>
        <end position="26"/>
    </location>
</feature>
<feature type="transmembrane region" description="Helical" evidence="1">
    <location>
        <begin position="47"/>
        <end position="67"/>
    </location>
</feature>